<organism evidence="2 3">
    <name type="scientific">Jiella pacifica</name>
    <dbReference type="NCBI Taxonomy" id="2696469"/>
    <lineage>
        <taxon>Bacteria</taxon>
        <taxon>Pseudomonadati</taxon>
        <taxon>Pseudomonadota</taxon>
        <taxon>Alphaproteobacteria</taxon>
        <taxon>Hyphomicrobiales</taxon>
        <taxon>Aurantimonadaceae</taxon>
        <taxon>Jiella</taxon>
    </lineage>
</organism>
<evidence type="ECO:0000313" key="2">
    <source>
        <dbReference type="EMBL" id="NDW06584.1"/>
    </source>
</evidence>
<comment type="caution">
    <text evidence="2">The sequence shown here is derived from an EMBL/GenBank/DDBJ whole genome shotgun (WGS) entry which is preliminary data.</text>
</comment>
<proteinExistence type="inferred from homology"/>
<dbReference type="AlphaFoldDB" id="A0A6N9T5C1"/>
<dbReference type="Gene3D" id="3.40.50.720">
    <property type="entry name" value="NAD(P)-binding Rossmann-like Domain"/>
    <property type="match status" value="1"/>
</dbReference>
<dbReference type="Proteomes" id="UP000469011">
    <property type="component" value="Unassembled WGS sequence"/>
</dbReference>
<accession>A0A6N9T5C1</accession>
<dbReference type="InterPro" id="IPR023401">
    <property type="entry name" value="ODC_N"/>
</dbReference>
<gene>
    <name evidence="2" type="ORF">GTK09_19375</name>
</gene>
<dbReference type="PANTHER" id="PTHR13812:SF19">
    <property type="entry name" value="KETIMINE REDUCTASE MU-CRYSTALLIN"/>
    <property type="match status" value="1"/>
</dbReference>
<name>A0A6N9T5C1_9HYPH</name>
<keyword evidence="3" id="KW-1185">Reference proteome</keyword>
<dbReference type="PIRSF" id="PIRSF001439">
    <property type="entry name" value="CryM"/>
    <property type="match status" value="1"/>
</dbReference>
<protein>
    <submittedName>
        <fullName evidence="2">Ornithine cyclodeaminase family protein</fullName>
    </submittedName>
</protein>
<evidence type="ECO:0000256" key="1">
    <source>
        <dbReference type="ARBA" id="ARBA00008903"/>
    </source>
</evidence>
<sequence length="314" mass="33121">MIHINEDESAALVTHELAFEAARRALVAAASGGGRVFPAVLGRALEATNTFSIKSGSSDDLTGVKIGSFWSGNPARGLPRHNSTIVLLDQDTGQLAAVIEAGKVNAYRTAAADAVAADLLSRRDSKVLAIFGAGNQAGFEVAALARIRPIETVLVVANPSPRRNAFIDRIAELDLTVRAASAEHAVRSADIVVTATPAREPLFDAEWVRPGTHVVSMGSDAPGKHELPNELMSKASLFCDLPSQSLQIGDFQHVREEIEAGRLTVSPIGDVVEGQAPGRRSNDEITVFDSSGIALQDLYMADALIRVKASLASA</sequence>
<dbReference type="Pfam" id="PF02423">
    <property type="entry name" value="OCD_Mu_crystall"/>
    <property type="match status" value="1"/>
</dbReference>
<comment type="similarity">
    <text evidence="1">Belongs to the ornithine cyclodeaminase/mu-crystallin family.</text>
</comment>
<evidence type="ECO:0000313" key="3">
    <source>
        <dbReference type="Proteomes" id="UP000469011"/>
    </source>
</evidence>
<dbReference type="InterPro" id="IPR036291">
    <property type="entry name" value="NAD(P)-bd_dom_sf"/>
</dbReference>
<dbReference type="RefSeq" id="WP_163465117.1">
    <property type="nucleotide sequence ID" value="NZ_JAAAMG010000018.1"/>
</dbReference>
<dbReference type="GO" id="GO:0005737">
    <property type="term" value="C:cytoplasm"/>
    <property type="evidence" value="ECO:0007669"/>
    <property type="project" value="TreeGrafter"/>
</dbReference>
<dbReference type="InterPro" id="IPR003462">
    <property type="entry name" value="ODC_Mu_crystall"/>
</dbReference>
<reference evidence="2 3" key="1">
    <citation type="submission" date="2020-01" db="EMBL/GenBank/DDBJ databases">
        <title>Jiella pacifica sp. nov.</title>
        <authorList>
            <person name="Xue Z."/>
            <person name="Zhu S."/>
            <person name="Chen J."/>
            <person name="Yang J."/>
        </authorList>
    </citation>
    <scope>NUCLEOTIDE SEQUENCE [LARGE SCALE GENOMIC DNA]</scope>
    <source>
        <strain evidence="2 3">40Bstr34</strain>
    </source>
</reference>
<dbReference type="SUPFAM" id="SSF51735">
    <property type="entry name" value="NAD(P)-binding Rossmann-fold domains"/>
    <property type="match status" value="1"/>
</dbReference>
<dbReference type="Gene3D" id="3.30.1780.10">
    <property type="entry name" value="ornithine cyclodeaminase, domain 1"/>
    <property type="match status" value="1"/>
</dbReference>
<dbReference type="PANTHER" id="PTHR13812">
    <property type="entry name" value="KETIMINE REDUCTASE MU-CRYSTALLIN"/>
    <property type="match status" value="1"/>
</dbReference>
<dbReference type="EMBL" id="JAAAMG010000018">
    <property type="protein sequence ID" value="NDW06584.1"/>
    <property type="molecule type" value="Genomic_DNA"/>
</dbReference>